<organism evidence="1 2">
    <name type="scientific">Fimbriiglobus ruber</name>
    <dbReference type="NCBI Taxonomy" id="1908690"/>
    <lineage>
        <taxon>Bacteria</taxon>
        <taxon>Pseudomonadati</taxon>
        <taxon>Planctomycetota</taxon>
        <taxon>Planctomycetia</taxon>
        <taxon>Gemmatales</taxon>
        <taxon>Gemmataceae</taxon>
        <taxon>Fimbriiglobus</taxon>
    </lineage>
</organism>
<evidence type="ECO:0008006" key="3">
    <source>
        <dbReference type="Google" id="ProtNLM"/>
    </source>
</evidence>
<sequence>MLCGYLRDIFNPFRPTTLDPCWQTPTVLALAQGIYTDRAFDRLPILADALQEAGCDSPDLLTHCRAESVHTRGCWAIDLLLDKE</sequence>
<evidence type="ECO:0000313" key="2">
    <source>
        <dbReference type="Proteomes" id="UP000214646"/>
    </source>
</evidence>
<dbReference type="EMBL" id="NIDE01000017">
    <property type="protein sequence ID" value="OWK36482.1"/>
    <property type="molecule type" value="Genomic_DNA"/>
</dbReference>
<accession>A0A225D4R0</accession>
<dbReference type="Proteomes" id="UP000214646">
    <property type="component" value="Unassembled WGS sequence"/>
</dbReference>
<protein>
    <recommendedName>
        <fullName evidence="3">SMI1/KNR4 family protein</fullName>
    </recommendedName>
</protein>
<name>A0A225D4R0_9BACT</name>
<keyword evidence="2" id="KW-1185">Reference proteome</keyword>
<proteinExistence type="predicted"/>
<gene>
    <name evidence="1" type="ORF">FRUB_09045</name>
</gene>
<comment type="caution">
    <text evidence="1">The sequence shown here is derived from an EMBL/GenBank/DDBJ whole genome shotgun (WGS) entry which is preliminary data.</text>
</comment>
<dbReference type="AlphaFoldDB" id="A0A225D4R0"/>
<reference evidence="2" key="1">
    <citation type="submission" date="2017-06" db="EMBL/GenBank/DDBJ databases">
        <title>Genome analysis of Fimbriiglobus ruber SP5, the first member of the order Planctomycetales with confirmed chitinolytic capability.</title>
        <authorList>
            <person name="Ravin N.V."/>
            <person name="Rakitin A.L."/>
            <person name="Ivanova A.A."/>
            <person name="Beletsky A.V."/>
            <person name="Kulichevskaya I.S."/>
            <person name="Mardanov A.V."/>
            <person name="Dedysh S.N."/>
        </authorList>
    </citation>
    <scope>NUCLEOTIDE SEQUENCE [LARGE SCALE GENOMIC DNA]</scope>
    <source>
        <strain evidence="2">SP5</strain>
    </source>
</reference>
<evidence type="ECO:0000313" key="1">
    <source>
        <dbReference type="EMBL" id="OWK36482.1"/>
    </source>
</evidence>